<reference evidence="3" key="2">
    <citation type="submission" date="2016-04" db="EMBL/GenBank/DDBJ databases">
        <title>First Complete Genome Sequence of a Subdivision 6 Acidobacterium.</title>
        <authorList>
            <person name="Huang S."/>
            <person name="Vieira S."/>
            <person name="Bunk B."/>
            <person name="Riedel T."/>
            <person name="Sproeer C."/>
            <person name="Overmann J."/>
        </authorList>
    </citation>
    <scope>NUCLEOTIDE SEQUENCE [LARGE SCALE GENOMIC DNA]</scope>
    <source>
        <strain evidence="3">DSM 100886 HEG_-6_39</strain>
    </source>
</reference>
<organism evidence="2 3">
    <name type="scientific">Luteitalea pratensis</name>
    <dbReference type="NCBI Taxonomy" id="1855912"/>
    <lineage>
        <taxon>Bacteria</taxon>
        <taxon>Pseudomonadati</taxon>
        <taxon>Acidobacteriota</taxon>
        <taxon>Vicinamibacteria</taxon>
        <taxon>Vicinamibacterales</taxon>
        <taxon>Vicinamibacteraceae</taxon>
        <taxon>Luteitalea</taxon>
    </lineage>
</organism>
<dbReference type="InterPro" id="IPR002035">
    <property type="entry name" value="VWF_A"/>
</dbReference>
<protein>
    <submittedName>
        <fullName evidence="2">VWFA-related Acidobacterial domain protein</fullName>
    </submittedName>
</protein>
<dbReference type="SUPFAM" id="SSF53300">
    <property type="entry name" value="vWA-like"/>
    <property type="match status" value="1"/>
</dbReference>
<dbReference type="Gene3D" id="3.40.50.410">
    <property type="entry name" value="von Willebrand factor, type A domain"/>
    <property type="match status" value="1"/>
</dbReference>
<keyword evidence="3" id="KW-1185">Reference proteome</keyword>
<name>A0A143PGX7_LUTPR</name>
<dbReference type="InterPro" id="IPR036465">
    <property type="entry name" value="vWFA_dom_sf"/>
</dbReference>
<dbReference type="OrthoDB" id="109108at2"/>
<dbReference type="NCBIfam" id="TIGR03436">
    <property type="entry name" value="acidobact_VWFA"/>
    <property type="match status" value="1"/>
</dbReference>
<dbReference type="Proteomes" id="UP000076079">
    <property type="component" value="Chromosome"/>
</dbReference>
<dbReference type="RefSeq" id="WP_110169447.1">
    <property type="nucleotide sequence ID" value="NZ_CP015136.1"/>
</dbReference>
<dbReference type="AlphaFoldDB" id="A0A143PGX7"/>
<proteinExistence type="predicted"/>
<dbReference type="PROSITE" id="PS50234">
    <property type="entry name" value="VWFA"/>
    <property type="match status" value="1"/>
</dbReference>
<dbReference type="Pfam" id="PF00092">
    <property type="entry name" value="VWA"/>
    <property type="match status" value="1"/>
</dbReference>
<reference evidence="2 3" key="1">
    <citation type="journal article" date="2016" name="Genome Announc.">
        <title>First Complete Genome Sequence of a Subdivision 6 Acidobacterium Strain.</title>
        <authorList>
            <person name="Huang S."/>
            <person name="Vieira S."/>
            <person name="Bunk B."/>
            <person name="Riedel T."/>
            <person name="Sproer C."/>
            <person name="Overmann J."/>
        </authorList>
    </citation>
    <scope>NUCLEOTIDE SEQUENCE [LARGE SCALE GENOMIC DNA]</scope>
    <source>
        <strain evidence="3">DSM 100886 HEG_-6_39</strain>
    </source>
</reference>
<dbReference type="EMBL" id="CP015136">
    <property type="protein sequence ID" value="AMY07503.1"/>
    <property type="molecule type" value="Genomic_DNA"/>
</dbReference>
<dbReference type="STRING" id="1855912.LuPra_00676"/>
<gene>
    <name evidence="2" type="ORF">LuPra_00676</name>
</gene>
<dbReference type="CDD" id="cd00198">
    <property type="entry name" value="vWFA"/>
    <property type="match status" value="1"/>
</dbReference>
<evidence type="ECO:0000259" key="1">
    <source>
        <dbReference type="PROSITE" id="PS50234"/>
    </source>
</evidence>
<dbReference type="InterPro" id="IPR017802">
    <property type="entry name" value="VWFA-rel_acidobac-type"/>
</dbReference>
<dbReference type="SMART" id="SM00327">
    <property type="entry name" value="VWA"/>
    <property type="match status" value="1"/>
</dbReference>
<evidence type="ECO:0000313" key="2">
    <source>
        <dbReference type="EMBL" id="AMY07503.1"/>
    </source>
</evidence>
<feature type="domain" description="VWFA" evidence="1">
    <location>
        <begin position="79"/>
        <end position="247"/>
    </location>
</feature>
<accession>A0A143PGX7</accession>
<evidence type="ECO:0000313" key="3">
    <source>
        <dbReference type="Proteomes" id="UP000076079"/>
    </source>
</evidence>
<dbReference type="KEGG" id="abac:LuPra_00676"/>
<sequence length="292" mass="32580">MITRRDLLLSVPASVAGARLLHAQQPTFRVGAQNVPVYVTVTDANKRLVPGLEQGDFEIYDEKTKAPITIFDNQIQPVTVAVMLDSSGSMTMNLELLKQAAEQFVIRLLPEDRGRIGYFNDKIAFLSDFSNDRDMLIASIKDMQFGNPTRLFDSVLFSLDELKNVEGRKVILEFTDGADTASRSGLGEVLRRAREEEVMIYGIGLQSVMMGMRTKPDSALRKMAEETGGGYFELKDTDDLGPTFTRVAQELHSQYLLGFEPQTDGKVHKIDVRVTRPGLVARGRRSYQAPKS</sequence>